<dbReference type="SUPFAM" id="SSF52317">
    <property type="entry name" value="Class I glutamine amidotransferase-like"/>
    <property type="match status" value="1"/>
</dbReference>
<dbReference type="InterPro" id="IPR029062">
    <property type="entry name" value="Class_I_gatase-like"/>
</dbReference>
<gene>
    <name evidence="2" type="ORF">EES38_09630</name>
</gene>
<proteinExistence type="predicted"/>
<sequence length="197" mass="21680">MHIGIVIYDDAEVLDFSGPFEVFSTAKRINALDWNVSLIAASSDTVQARGGYNVLPHYSIHDCPDIDVLIVVGGFHLNVMNDSSLIRWISSAAISAQITASVCTGAFLLAEAKVLTHQTVTTHWEDISDLKQRYPELNVVENQRVVKQGNLYTSGGISAGIDMSLTILATLTTNETATKVARQMEYAWHLEEQLSKR</sequence>
<evidence type="ECO:0000313" key="2">
    <source>
        <dbReference type="EMBL" id="RQW63498.1"/>
    </source>
</evidence>
<name>A0A3N9TGT8_9VIBR</name>
<dbReference type="InterPro" id="IPR002818">
    <property type="entry name" value="DJ-1/PfpI"/>
</dbReference>
<dbReference type="Pfam" id="PF01965">
    <property type="entry name" value="DJ-1_PfpI"/>
    <property type="match status" value="1"/>
</dbReference>
<dbReference type="RefSeq" id="WP_124936961.1">
    <property type="nucleotide sequence ID" value="NZ_RJVQ01000003.1"/>
</dbReference>
<evidence type="ECO:0000259" key="1">
    <source>
        <dbReference type="Pfam" id="PF01965"/>
    </source>
</evidence>
<dbReference type="Proteomes" id="UP000281112">
    <property type="component" value="Unassembled WGS sequence"/>
</dbReference>
<dbReference type="PANTHER" id="PTHR43130">
    <property type="entry name" value="ARAC-FAMILY TRANSCRIPTIONAL REGULATOR"/>
    <property type="match status" value="1"/>
</dbReference>
<feature type="domain" description="DJ-1/PfpI" evidence="1">
    <location>
        <begin position="3"/>
        <end position="169"/>
    </location>
</feature>
<dbReference type="CDD" id="cd03139">
    <property type="entry name" value="GATase1_PfpI_2"/>
    <property type="match status" value="1"/>
</dbReference>
<comment type="caution">
    <text evidence="2">The sequence shown here is derived from an EMBL/GenBank/DDBJ whole genome shotgun (WGS) entry which is preliminary data.</text>
</comment>
<dbReference type="OrthoDB" id="9803764at2"/>
<reference evidence="2 3" key="1">
    <citation type="submission" date="2018-11" db="EMBL/GenBank/DDBJ databases">
        <title>Vibrio LJC006 sp. nov., isolated from seawater during the bloom of the enteromorpha.</title>
        <authorList>
            <person name="Liang J."/>
        </authorList>
    </citation>
    <scope>NUCLEOTIDE SEQUENCE [LARGE SCALE GENOMIC DNA]</scope>
    <source>
        <strain evidence="2 3">LJC006</strain>
    </source>
</reference>
<dbReference type="Gene3D" id="3.40.50.880">
    <property type="match status" value="1"/>
</dbReference>
<dbReference type="PANTHER" id="PTHR43130:SF14">
    <property type="entry name" value="DJ-1_PFPI DOMAIN-CONTAINING PROTEIN"/>
    <property type="match status" value="1"/>
</dbReference>
<dbReference type="EMBL" id="RJVQ01000003">
    <property type="protein sequence ID" value="RQW63498.1"/>
    <property type="molecule type" value="Genomic_DNA"/>
</dbReference>
<accession>A0A3N9TGT8</accession>
<dbReference type="GO" id="GO:0006355">
    <property type="term" value="P:regulation of DNA-templated transcription"/>
    <property type="evidence" value="ECO:0007669"/>
    <property type="project" value="TreeGrafter"/>
</dbReference>
<protein>
    <submittedName>
        <fullName evidence="2">DJ-1/PfpI family protein</fullName>
    </submittedName>
</protein>
<evidence type="ECO:0000313" key="3">
    <source>
        <dbReference type="Proteomes" id="UP000281112"/>
    </source>
</evidence>
<dbReference type="AlphaFoldDB" id="A0A3N9TGT8"/>
<keyword evidence="3" id="KW-1185">Reference proteome</keyword>
<organism evidence="2 3">
    <name type="scientific">Vibrio viridaestus</name>
    <dbReference type="NCBI Taxonomy" id="2487322"/>
    <lineage>
        <taxon>Bacteria</taxon>
        <taxon>Pseudomonadati</taxon>
        <taxon>Pseudomonadota</taxon>
        <taxon>Gammaproteobacteria</taxon>
        <taxon>Vibrionales</taxon>
        <taxon>Vibrionaceae</taxon>
        <taxon>Vibrio</taxon>
    </lineage>
</organism>
<dbReference type="InterPro" id="IPR052158">
    <property type="entry name" value="INH-QAR"/>
</dbReference>